<dbReference type="SUPFAM" id="SSF49899">
    <property type="entry name" value="Concanavalin A-like lectins/glucanases"/>
    <property type="match status" value="1"/>
</dbReference>
<keyword evidence="2" id="KW-0863">Zinc-finger</keyword>
<dbReference type="GO" id="GO:0004842">
    <property type="term" value="F:ubiquitin-protein transferase activity"/>
    <property type="evidence" value="ECO:0007669"/>
    <property type="project" value="InterPro"/>
</dbReference>
<dbReference type="Proteomes" id="UP000274822">
    <property type="component" value="Unassembled WGS sequence"/>
</dbReference>
<accession>A0A433QSJ0</accession>
<keyword evidence="6" id="KW-1185">Reference proteome</keyword>
<dbReference type="Gene3D" id="2.60.120.920">
    <property type="match status" value="1"/>
</dbReference>
<dbReference type="PANTHER" id="PTHR13363">
    <property type="entry name" value="RING FINGER AND SRY DOMAIN-CONTAINING"/>
    <property type="match status" value="1"/>
</dbReference>
<reference evidence="5 6" key="1">
    <citation type="journal article" date="2018" name="New Phytol.">
        <title>Phylogenomics of Endogonaceae and evolution of mycorrhizas within Mucoromycota.</title>
        <authorList>
            <person name="Chang Y."/>
            <person name="Desiro A."/>
            <person name="Na H."/>
            <person name="Sandor L."/>
            <person name="Lipzen A."/>
            <person name="Clum A."/>
            <person name="Barry K."/>
            <person name="Grigoriev I.V."/>
            <person name="Martin F.M."/>
            <person name="Stajich J.E."/>
            <person name="Smith M.E."/>
            <person name="Bonito G."/>
            <person name="Spatafora J.W."/>
        </authorList>
    </citation>
    <scope>NUCLEOTIDE SEQUENCE [LARGE SCALE GENOMIC DNA]</scope>
    <source>
        <strain evidence="5 6">AD002</strain>
    </source>
</reference>
<dbReference type="PANTHER" id="PTHR13363:SF5">
    <property type="entry name" value="E3 UBIQUITIN-PROTEIN LIGASE RNF123"/>
    <property type="match status" value="1"/>
</dbReference>
<evidence type="ECO:0000256" key="3">
    <source>
        <dbReference type="ARBA" id="ARBA00022833"/>
    </source>
</evidence>
<proteinExistence type="predicted"/>
<keyword evidence="3" id="KW-0862">Zinc</keyword>
<evidence type="ECO:0000256" key="1">
    <source>
        <dbReference type="ARBA" id="ARBA00022723"/>
    </source>
</evidence>
<dbReference type="GO" id="GO:0008270">
    <property type="term" value="F:zinc ion binding"/>
    <property type="evidence" value="ECO:0007669"/>
    <property type="project" value="UniProtKB-KW"/>
</dbReference>
<evidence type="ECO:0000256" key="4">
    <source>
        <dbReference type="SAM" id="MobiDB-lite"/>
    </source>
</evidence>
<organism evidence="5 6">
    <name type="scientific">Jimgerdemannia flammicorona</name>
    <dbReference type="NCBI Taxonomy" id="994334"/>
    <lineage>
        <taxon>Eukaryota</taxon>
        <taxon>Fungi</taxon>
        <taxon>Fungi incertae sedis</taxon>
        <taxon>Mucoromycota</taxon>
        <taxon>Mucoromycotina</taxon>
        <taxon>Endogonomycetes</taxon>
        <taxon>Endogonales</taxon>
        <taxon>Endogonaceae</taxon>
        <taxon>Jimgerdemannia</taxon>
    </lineage>
</organism>
<dbReference type="AlphaFoldDB" id="A0A433QSJ0"/>
<feature type="compositionally biased region" description="Low complexity" evidence="4">
    <location>
        <begin position="222"/>
        <end position="241"/>
    </location>
</feature>
<dbReference type="InterPro" id="IPR013320">
    <property type="entry name" value="ConA-like_dom_sf"/>
</dbReference>
<dbReference type="GO" id="GO:0051603">
    <property type="term" value="P:proteolysis involved in protein catabolic process"/>
    <property type="evidence" value="ECO:0007669"/>
    <property type="project" value="TreeGrafter"/>
</dbReference>
<evidence type="ECO:0000313" key="5">
    <source>
        <dbReference type="EMBL" id="RUS32745.1"/>
    </source>
</evidence>
<gene>
    <name evidence="5" type="ORF">BC938DRAFT_474462</name>
</gene>
<dbReference type="EMBL" id="RBNJ01001817">
    <property type="protein sequence ID" value="RUS32745.1"/>
    <property type="molecule type" value="Genomic_DNA"/>
</dbReference>
<dbReference type="InterPro" id="IPR043136">
    <property type="entry name" value="B30.2/SPRY_sf"/>
</dbReference>
<feature type="compositionally biased region" description="Basic and acidic residues" evidence="4">
    <location>
        <begin position="258"/>
        <end position="267"/>
    </location>
</feature>
<dbReference type="InterPro" id="IPR045129">
    <property type="entry name" value="RNF123/RKP/RSPRY1"/>
</dbReference>
<comment type="caution">
    <text evidence="5">The sequence shown here is derived from an EMBL/GenBank/DDBJ whole genome shotgun (WGS) entry which is preliminary data.</text>
</comment>
<feature type="region of interest" description="Disordered" evidence="4">
    <location>
        <begin position="214"/>
        <end position="278"/>
    </location>
</feature>
<keyword evidence="1" id="KW-0479">Metal-binding</keyword>
<protein>
    <submittedName>
        <fullName evidence="5">Uncharacterized protein</fullName>
    </submittedName>
</protein>
<evidence type="ECO:0000256" key="2">
    <source>
        <dbReference type="ARBA" id="ARBA00022771"/>
    </source>
</evidence>
<evidence type="ECO:0000313" key="6">
    <source>
        <dbReference type="Proteomes" id="UP000274822"/>
    </source>
</evidence>
<dbReference type="GO" id="GO:0005737">
    <property type="term" value="C:cytoplasm"/>
    <property type="evidence" value="ECO:0007669"/>
    <property type="project" value="TreeGrafter"/>
</dbReference>
<sequence length="460" mass="51542">MAYRFLSRISKARAVRSAWNHLIAADAANHSPHLANHGETDAIQEVELAEALDRLIALSHEDAEFLELIAVMLDTLSCSNPMASAFLCHVIDMAALPSKDTTRRITELILHKLKEPAWRLGSERALVLAYCTREVRVDRLVIFDFCVGCGSGLDGIVFCIRATIVIDLLVGLLDRGFNSHRVLHAGQNKQKIMSHPLNIRYIMANIIADLDSQQHRHRRRQQQIQQKPTLLPSSPTTLPPLHGLHQRRLSMRRFSLPKVRERSHETSDGGSGPTESDVIQENIVEEPTELRVHAEVETARKLADGHEEQTGDHHARASVYAGLVGSVKARDEQFRVRQLRFCTEWALKNSFGSYDETAASTTPASNTKDINVMMNTLDATPHWKMTEDGLEIRNDHSTFESIRATMSVMSGKWYYEVTLLTGGIMQIGWATRRCRFGPEDGTGVGDDDVSVEVGKVGWDR</sequence>
<name>A0A433QSJ0_9FUNG</name>